<protein>
    <submittedName>
        <fullName evidence="1">Uncharacterized protein</fullName>
    </submittedName>
</protein>
<proteinExistence type="predicted"/>
<dbReference type="EMBL" id="BK016245">
    <property type="protein sequence ID" value="DAG04729.1"/>
    <property type="molecule type" value="Genomic_DNA"/>
</dbReference>
<accession>A0A8S5VD69</accession>
<sequence length="90" mass="10521">MTRFYLNAGALDRWMHQNKAQYTGAYVEGVLVDSFIVETKRGVAAIYEHALNEWTSNYYVEFTDYKNGFKNGEVDKIWSDWYAFEEKASA</sequence>
<reference evidence="1" key="1">
    <citation type="journal article" date="2021" name="Proc. Natl. Acad. Sci. U.S.A.">
        <title>A Catalog of Tens of Thousands of Viruses from Human Metagenomes Reveals Hidden Associations with Chronic Diseases.</title>
        <authorList>
            <person name="Tisza M.J."/>
            <person name="Buck C.B."/>
        </authorList>
    </citation>
    <scope>NUCLEOTIDE SEQUENCE</scope>
    <source>
        <strain evidence="1">CtGa111</strain>
    </source>
</reference>
<organism evidence="1">
    <name type="scientific">Siphoviridae sp. ctGa111</name>
    <dbReference type="NCBI Taxonomy" id="2825413"/>
    <lineage>
        <taxon>Viruses</taxon>
        <taxon>Duplodnaviria</taxon>
        <taxon>Heunggongvirae</taxon>
        <taxon>Uroviricota</taxon>
        <taxon>Caudoviricetes</taxon>
    </lineage>
</organism>
<name>A0A8S5VD69_9CAUD</name>
<evidence type="ECO:0000313" key="1">
    <source>
        <dbReference type="EMBL" id="DAG04729.1"/>
    </source>
</evidence>